<evidence type="ECO:0000313" key="1">
    <source>
        <dbReference type="EMBL" id="RGB71842.1"/>
    </source>
</evidence>
<dbReference type="Proteomes" id="UP000261140">
    <property type="component" value="Unassembled WGS sequence"/>
</dbReference>
<sequence>MKGTIRGRCPRCGGKIIYSEFYQNARDYTIRKDGKVPNRYVSRSGELSESVAACENGCGAYWEDEDFSIGQDGMFYDNKYTEDGQT</sequence>
<accession>A0A3E2TAY9</accession>
<gene>
    <name evidence="1" type="ORF">DWZ89_04890</name>
</gene>
<dbReference type="EMBL" id="QVEQ01000003">
    <property type="protein sequence ID" value="RGB71842.1"/>
    <property type="molecule type" value="Genomic_DNA"/>
</dbReference>
<organism evidence="1 2">
    <name type="scientific">Faecalibacterium prausnitzii</name>
    <dbReference type="NCBI Taxonomy" id="853"/>
    <lineage>
        <taxon>Bacteria</taxon>
        <taxon>Bacillati</taxon>
        <taxon>Bacillota</taxon>
        <taxon>Clostridia</taxon>
        <taxon>Eubacteriales</taxon>
        <taxon>Oscillospiraceae</taxon>
        <taxon>Faecalibacterium</taxon>
    </lineage>
</organism>
<proteinExistence type="predicted"/>
<protein>
    <submittedName>
        <fullName evidence="1">Uncharacterized protein</fullName>
    </submittedName>
</protein>
<name>A0A3E2TAY9_9FIRM</name>
<dbReference type="AlphaFoldDB" id="A0A3E2TAY9"/>
<comment type="caution">
    <text evidence="1">The sequence shown here is derived from an EMBL/GenBank/DDBJ whole genome shotgun (WGS) entry which is preliminary data.</text>
</comment>
<dbReference type="RefSeq" id="WP_117505047.1">
    <property type="nucleotide sequence ID" value="NZ_QVEQ01000003.1"/>
</dbReference>
<evidence type="ECO:0000313" key="2">
    <source>
        <dbReference type="Proteomes" id="UP000261140"/>
    </source>
</evidence>
<reference evidence="1 2" key="1">
    <citation type="submission" date="2018-08" db="EMBL/GenBank/DDBJ databases">
        <title>A genome reference for cultivated species of the human gut microbiota.</title>
        <authorList>
            <person name="Zou Y."/>
            <person name="Xue W."/>
            <person name="Luo G."/>
        </authorList>
    </citation>
    <scope>NUCLEOTIDE SEQUENCE [LARGE SCALE GENOMIC DNA]</scope>
    <source>
        <strain evidence="1 2">AF36-11AT</strain>
    </source>
</reference>